<proteinExistence type="predicted"/>
<reference evidence="1 2" key="3">
    <citation type="journal article" date="2016" name="FEMS Yeast Res.">
        <title>Curation of the genome annotation of Pichia pastoris (Komagataella phaffii) CBS7435 from gene level to protein function.</title>
        <authorList>
            <person name="Valli M."/>
            <person name="Tatto N.E."/>
            <person name="Peymann A."/>
            <person name="Gruber C."/>
            <person name="Landes N."/>
            <person name="Ekker H."/>
            <person name="Thallinger G.G."/>
            <person name="Mattanovich D."/>
            <person name="Gasser B."/>
            <person name="Graf A.B."/>
        </authorList>
    </citation>
    <scope>GENOME REANNOTATION</scope>
    <source>
        <strain evidence="1 2">ATCC 76273 / CBS 7435 / CECT 11047 / NRRL Y-11430 / Wegner 21-1</strain>
    </source>
</reference>
<evidence type="ECO:0000313" key="2">
    <source>
        <dbReference type="Proteomes" id="UP000006853"/>
    </source>
</evidence>
<reference evidence="1 2" key="1">
    <citation type="journal article" date="2011" name="J. Biotechnol.">
        <title>High-quality genome sequence of Pichia pastoris CBS7435.</title>
        <authorList>
            <person name="Kuberl A."/>
            <person name="Schneider J."/>
            <person name="Thallinger G.G."/>
            <person name="Anderl I."/>
            <person name="Wibberg D."/>
            <person name="Hajek T."/>
            <person name="Jaenicke S."/>
            <person name="Brinkrolf K."/>
            <person name="Goesmann A."/>
            <person name="Szczepanowski R."/>
            <person name="Puhler A."/>
            <person name="Schwab H."/>
            <person name="Glieder A."/>
            <person name="Pichler H."/>
        </authorList>
    </citation>
    <scope>NUCLEOTIDE SEQUENCE [LARGE SCALE GENOMIC DNA]</scope>
    <source>
        <strain evidence="2">ATCC 76273 / CBS 7435 / CECT 11047 / NRRL Y-11430 / Wegner 21-1</strain>
    </source>
</reference>
<dbReference type="AlphaFoldDB" id="F2QQ82"/>
<organism evidence="1 2">
    <name type="scientific">Komagataella phaffii (strain ATCC 76273 / CBS 7435 / CECT 11047 / NRRL Y-11430 / Wegner 21-1)</name>
    <name type="common">Yeast</name>
    <name type="synonym">Pichia pastoris</name>
    <dbReference type="NCBI Taxonomy" id="981350"/>
    <lineage>
        <taxon>Eukaryota</taxon>
        <taxon>Fungi</taxon>
        <taxon>Dikarya</taxon>
        <taxon>Ascomycota</taxon>
        <taxon>Saccharomycotina</taxon>
        <taxon>Pichiomycetes</taxon>
        <taxon>Pichiales</taxon>
        <taxon>Pichiaceae</taxon>
        <taxon>Komagataella</taxon>
    </lineage>
</organism>
<sequence>MSSSRVDSRKNQTFHDYVMLLLPHLEKSLSDPFCRLVLITFNIMVKLIHNIKYIQIVRLANVRLISTGGSLLAKVDPKPPRTSNFIRTSFHPDEELRIKERSLAIEGVVDLTQGSEKFLENPEDNYKQLPEDSDFIEKHYDELKYYRNLLKKPFNSYKNANDLLRDLYKIEETDPVAATVPKTQETAETTEAESKLSQFEKFVRDIKITLRLNGGHLFVLDLLIQNKEMFDSFEKKKK</sequence>
<keyword evidence="2" id="KW-1185">Reference proteome</keyword>
<dbReference type="Pfam" id="PF17315">
    <property type="entry name" value="FMP23"/>
    <property type="match status" value="1"/>
</dbReference>
<dbReference type="EMBL" id="FR839628">
    <property type="protein sequence ID" value="CCA37560.1"/>
    <property type="molecule type" value="Genomic_DNA"/>
</dbReference>
<dbReference type="InterPro" id="IPR035283">
    <property type="entry name" value="Fmp23"/>
</dbReference>
<accession>F2QQ82</accession>
<name>F2QQ82_KOMPC</name>
<dbReference type="Proteomes" id="UP000006853">
    <property type="component" value="Chromosome 1"/>
</dbReference>
<dbReference type="HOGENOM" id="CLU_1166221_0_0_1"/>
<reference key="2">
    <citation type="submission" date="2011-04" db="EMBL/GenBank/DDBJ databases">
        <title>High-quality genome sequence of Pichia pastoris CBS 7435.</title>
        <authorList>
            <person name="Kueberl A."/>
            <person name="Schneider J."/>
            <person name="Thallinger G.G."/>
            <person name="Anderl I."/>
            <person name="Wibberg D."/>
            <person name="Hajek T."/>
            <person name="Jaenicke S."/>
            <person name="Brinkrolf K."/>
            <person name="Goesmann A."/>
            <person name="Szczepanowski R."/>
            <person name="Puehler A."/>
            <person name="Schwab H."/>
            <person name="Glieder A."/>
            <person name="Pichler H."/>
        </authorList>
    </citation>
    <scope>NUCLEOTIDE SEQUENCE</scope>
    <source>
        <strain>CBS 7435</strain>
    </source>
</reference>
<gene>
    <name evidence="1" type="ordered locus">PP7435_Chr1-1446</name>
</gene>
<evidence type="ECO:0000313" key="1">
    <source>
        <dbReference type="EMBL" id="CCA37560.1"/>
    </source>
</evidence>
<protein>
    <submittedName>
        <fullName evidence="1">Uncharacterized protein</fullName>
    </submittedName>
</protein>